<feature type="active site" evidence="3">
    <location>
        <position position="255"/>
    </location>
</feature>
<dbReference type="InterPro" id="IPR050740">
    <property type="entry name" value="Aldehyde_DH_Superfamily"/>
</dbReference>
<dbReference type="PANTHER" id="PTHR43353">
    <property type="entry name" value="SUCCINATE-SEMIALDEHYDE DEHYDROGENASE, MITOCHONDRIAL"/>
    <property type="match status" value="1"/>
</dbReference>
<dbReference type="SUPFAM" id="SSF53720">
    <property type="entry name" value="ALDH-like"/>
    <property type="match status" value="1"/>
</dbReference>
<name>A0A6B8M938_9HYPH</name>
<dbReference type="KEGG" id="mpar:F7D14_17415"/>
<dbReference type="InterPro" id="IPR016163">
    <property type="entry name" value="Ald_DH_C"/>
</dbReference>
<evidence type="ECO:0000313" key="6">
    <source>
        <dbReference type="EMBL" id="QGM99088.1"/>
    </source>
</evidence>
<dbReference type="Pfam" id="PF00171">
    <property type="entry name" value="Aldedh"/>
    <property type="match status" value="1"/>
</dbReference>
<dbReference type="GO" id="GO:0004777">
    <property type="term" value="F:succinate-semialdehyde dehydrogenase (NAD+) activity"/>
    <property type="evidence" value="ECO:0007669"/>
    <property type="project" value="TreeGrafter"/>
</dbReference>
<evidence type="ECO:0000256" key="1">
    <source>
        <dbReference type="ARBA" id="ARBA00009986"/>
    </source>
</evidence>
<dbReference type="PANTHER" id="PTHR43353:SF5">
    <property type="entry name" value="SUCCINATE-SEMIALDEHYDE DEHYDROGENASE, MITOCHONDRIAL"/>
    <property type="match status" value="1"/>
</dbReference>
<comment type="similarity">
    <text evidence="1 4">Belongs to the aldehyde dehydrogenase family.</text>
</comment>
<dbReference type="RefSeq" id="WP_016919253.1">
    <property type="nucleotide sequence ID" value="NZ_CP044331.1"/>
</dbReference>
<evidence type="ECO:0000313" key="7">
    <source>
        <dbReference type="Proteomes" id="UP000422569"/>
    </source>
</evidence>
<dbReference type="InterPro" id="IPR016161">
    <property type="entry name" value="Ald_DH/histidinol_DH"/>
</dbReference>
<dbReference type="CDD" id="cd07103">
    <property type="entry name" value="ALDH_F5_SSADH_GabD"/>
    <property type="match status" value="1"/>
</dbReference>
<dbReference type="Gene3D" id="3.40.309.10">
    <property type="entry name" value="Aldehyde Dehydrogenase, Chain A, domain 2"/>
    <property type="match status" value="1"/>
</dbReference>
<dbReference type="GO" id="GO:0009450">
    <property type="term" value="P:gamma-aminobutyric acid catabolic process"/>
    <property type="evidence" value="ECO:0007669"/>
    <property type="project" value="InterPro"/>
</dbReference>
<evidence type="ECO:0000259" key="5">
    <source>
        <dbReference type="Pfam" id="PF00171"/>
    </source>
</evidence>
<dbReference type="InterPro" id="IPR029510">
    <property type="entry name" value="Ald_DH_CS_GLU"/>
</dbReference>
<organism evidence="6 7">
    <name type="scientific">Methylocystis parvus</name>
    <dbReference type="NCBI Taxonomy" id="134"/>
    <lineage>
        <taxon>Bacteria</taxon>
        <taxon>Pseudomonadati</taxon>
        <taxon>Pseudomonadota</taxon>
        <taxon>Alphaproteobacteria</taxon>
        <taxon>Hyphomicrobiales</taxon>
        <taxon>Methylocystaceae</taxon>
        <taxon>Methylocystis</taxon>
    </lineage>
</organism>
<dbReference type="InterPro" id="IPR015590">
    <property type="entry name" value="Aldehyde_DH_dom"/>
</dbReference>
<dbReference type="NCBIfam" id="TIGR01780">
    <property type="entry name" value="SSADH"/>
    <property type="match status" value="1"/>
</dbReference>
<keyword evidence="2 4" id="KW-0560">Oxidoreductase</keyword>
<dbReference type="Proteomes" id="UP000422569">
    <property type="component" value="Chromosome"/>
</dbReference>
<accession>A0A6B8M938</accession>
<feature type="domain" description="Aldehyde dehydrogenase" evidence="5">
    <location>
        <begin position="18"/>
        <end position="478"/>
    </location>
</feature>
<proteinExistence type="inferred from homology"/>
<dbReference type="Gene3D" id="3.40.605.10">
    <property type="entry name" value="Aldehyde Dehydrogenase, Chain A, domain 1"/>
    <property type="match status" value="1"/>
</dbReference>
<reference evidence="6 7" key="1">
    <citation type="submission" date="2019-09" db="EMBL/GenBank/DDBJ databases">
        <title>Isolation and complete genome sequencing of Methylocystis species.</title>
        <authorList>
            <person name="Rumah B.L."/>
            <person name="Stead C.E."/>
            <person name="Stevens B.C."/>
            <person name="Minton N.P."/>
            <person name="Grosse-Honebrink A."/>
            <person name="Zhang Y."/>
        </authorList>
    </citation>
    <scope>NUCLEOTIDE SEQUENCE [LARGE SCALE GENOMIC DNA]</scope>
    <source>
        <strain evidence="6 7">BRCS2</strain>
    </source>
</reference>
<evidence type="ECO:0000256" key="3">
    <source>
        <dbReference type="PROSITE-ProRule" id="PRU10007"/>
    </source>
</evidence>
<dbReference type="InterPro" id="IPR016162">
    <property type="entry name" value="Ald_DH_N"/>
</dbReference>
<sequence>MNINDLSLVERALIGGAWVAADSGATFPVVDPATGDALGTVPDMGAVETRRAIEAAEKALPAWRDRPAKERAQIMRRWFESIMAEQERLARIITAEQGKPLFEARAEIAYGASYIDWFADEGRRVYGDIVPGPAMDRRILVLKQAIGVAAAITPWNFPSAMLARKVAAALGAGCTMVVKPAELTPFSALALAELAERAGVPAGVLNVVTALDPAPVGQELTHHPAVRKLTFTGSTEVGKILLRQAADNVQKCSMELGGNAPLIVFEDADLERAVKGAVATKYRNCGQTCISANRFLVQRSVVDAFSRKLAEAASALKVGVGFDESVAVGPMIEAAAVEKVERHISDAVAHGAKVLTGGARHALGGLFFEPTVLADVPADALIFREETFGPVAPVISFETEAEAIRLANATPYGLAAYFYASDVARIFRVAERLEFGMVGVNESIITSEAAPFGGVKQSGLGREGSRYGIDDYLELKYVCLGGM</sequence>
<dbReference type="FunFam" id="3.40.309.10:FF:000004">
    <property type="entry name" value="Succinate-semialdehyde dehydrogenase I"/>
    <property type="match status" value="1"/>
</dbReference>
<dbReference type="InterPro" id="IPR010102">
    <property type="entry name" value="Succ_semiAld_DH"/>
</dbReference>
<gene>
    <name evidence="6" type="ORF">F7D14_17415</name>
</gene>
<dbReference type="FunFam" id="3.40.605.10:FF:000005">
    <property type="entry name" value="Succinate-semialdehyde dehydrogenase I"/>
    <property type="match status" value="1"/>
</dbReference>
<keyword evidence="7" id="KW-1185">Reference proteome</keyword>
<evidence type="ECO:0000256" key="4">
    <source>
        <dbReference type="RuleBase" id="RU003345"/>
    </source>
</evidence>
<protein>
    <submittedName>
        <fullName evidence="6">NAD-dependent succinate-semialdehyde dehydrogenase</fullName>
    </submittedName>
</protein>
<dbReference type="AlphaFoldDB" id="A0A6B8M938"/>
<dbReference type="EMBL" id="CP044331">
    <property type="protein sequence ID" value="QGM99088.1"/>
    <property type="molecule type" value="Genomic_DNA"/>
</dbReference>
<evidence type="ECO:0000256" key="2">
    <source>
        <dbReference type="ARBA" id="ARBA00023002"/>
    </source>
</evidence>
<dbReference type="PROSITE" id="PS00687">
    <property type="entry name" value="ALDEHYDE_DEHYDR_GLU"/>
    <property type="match status" value="1"/>
</dbReference>